<feature type="compositionally biased region" description="Basic and acidic residues" evidence="7">
    <location>
        <begin position="26"/>
        <end position="37"/>
    </location>
</feature>
<feature type="compositionally biased region" description="Low complexity" evidence="7">
    <location>
        <begin position="1"/>
        <end position="15"/>
    </location>
</feature>
<comment type="subcellular location">
    <subcellularLocation>
        <location evidence="2">Nucleus</location>
    </subcellularLocation>
</comment>
<dbReference type="STRING" id="1157616.A0A1Z5T174"/>
<keyword evidence="10" id="KW-1185">Reference proteome</keyword>
<dbReference type="InterPro" id="IPR019098">
    <property type="entry name" value="Histone_chaperone_domain_CHZ"/>
</dbReference>
<proteinExistence type="inferred from homology"/>
<dbReference type="InParanoid" id="A0A1Z5T174"/>
<evidence type="ECO:0000259" key="8">
    <source>
        <dbReference type="SMART" id="SM01082"/>
    </source>
</evidence>
<sequence>MSNVNNANNGAQAAKENVDTPMAGETPEKLDKGKGKAAEQMPVDDSEESGEEEGDAEVEEPDEDNMEEIDSDNIMGSRTRGKTIDYAEAAKQMDQDDDDEDDDDDYEDEEMKDN</sequence>
<organism evidence="9 10">
    <name type="scientific">Hortaea werneckii EXF-2000</name>
    <dbReference type="NCBI Taxonomy" id="1157616"/>
    <lineage>
        <taxon>Eukaryota</taxon>
        <taxon>Fungi</taxon>
        <taxon>Dikarya</taxon>
        <taxon>Ascomycota</taxon>
        <taxon>Pezizomycotina</taxon>
        <taxon>Dothideomycetes</taxon>
        <taxon>Dothideomycetidae</taxon>
        <taxon>Mycosphaerellales</taxon>
        <taxon>Teratosphaeriaceae</taxon>
        <taxon>Hortaea</taxon>
    </lineage>
</organism>
<dbReference type="VEuPathDB" id="FungiDB:BTJ68_10160"/>
<dbReference type="GO" id="GO:0005634">
    <property type="term" value="C:nucleus"/>
    <property type="evidence" value="ECO:0007669"/>
    <property type="project" value="UniProtKB-SubCell"/>
</dbReference>
<dbReference type="SMART" id="SM01082">
    <property type="entry name" value="CHZ"/>
    <property type="match status" value="1"/>
</dbReference>
<feature type="compositionally biased region" description="Acidic residues" evidence="7">
    <location>
        <begin position="42"/>
        <end position="71"/>
    </location>
</feature>
<comment type="function">
    <text evidence="1">Forms a chaperone-bound H2A.Z-H2B complex that acts as a source for SWR1 complex-dependent H2A to H2A.Z histone replacement in chromatin.</text>
</comment>
<evidence type="ECO:0000256" key="1">
    <source>
        <dbReference type="ARBA" id="ARBA00002212"/>
    </source>
</evidence>
<evidence type="ECO:0000256" key="4">
    <source>
        <dbReference type="ARBA" id="ARBA00023186"/>
    </source>
</evidence>
<dbReference type="AlphaFoldDB" id="A0A1Z5T174"/>
<accession>A0A1Z5T174</accession>
<feature type="region of interest" description="Disordered" evidence="7">
    <location>
        <begin position="1"/>
        <end position="114"/>
    </location>
</feature>
<gene>
    <name evidence="9" type="ORF">BTJ68_10160</name>
</gene>
<protein>
    <recommendedName>
        <fullName evidence="8">Histone chaperone domain-containing protein</fullName>
    </recommendedName>
</protein>
<evidence type="ECO:0000256" key="6">
    <source>
        <dbReference type="ARBA" id="ARBA00025877"/>
    </source>
</evidence>
<evidence type="ECO:0000256" key="5">
    <source>
        <dbReference type="ARBA" id="ARBA00023242"/>
    </source>
</evidence>
<feature type="domain" description="Histone chaperone" evidence="8">
    <location>
        <begin position="60"/>
        <end position="95"/>
    </location>
</feature>
<dbReference type="Proteomes" id="UP000194280">
    <property type="component" value="Unassembled WGS sequence"/>
</dbReference>
<reference evidence="9 10" key="1">
    <citation type="submission" date="2017-01" db="EMBL/GenBank/DDBJ databases">
        <title>The recent genome duplication of the halophilic yeast Hortaea werneckii: insights from long-read sequencing.</title>
        <authorList>
            <person name="Sinha S."/>
            <person name="Flibotte S."/>
            <person name="Neira M."/>
            <person name="Lenassi M."/>
            <person name="Gostincar C."/>
            <person name="Stajich J.E."/>
            <person name="Nislow C.E."/>
        </authorList>
    </citation>
    <scope>NUCLEOTIDE SEQUENCE [LARGE SCALE GENOMIC DNA]</scope>
    <source>
        <strain evidence="9 10">EXF-2000</strain>
    </source>
</reference>
<name>A0A1Z5T174_HORWE</name>
<dbReference type="EMBL" id="MUNK01000159">
    <property type="protein sequence ID" value="OTA28499.1"/>
    <property type="molecule type" value="Genomic_DNA"/>
</dbReference>
<dbReference type="Pfam" id="PF09649">
    <property type="entry name" value="CHZ"/>
    <property type="match status" value="1"/>
</dbReference>
<keyword evidence="4" id="KW-0143">Chaperone</keyword>
<evidence type="ECO:0000313" key="9">
    <source>
        <dbReference type="EMBL" id="OTA28499.1"/>
    </source>
</evidence>
<evidence type="ECO:0000313" key="10">
    <source>
        <dbReference type="Proteomes" id="UP000194280"/>
    </source>
</evidence>
<evidence type="ECO:0000256" key="2">
    <source>
        <dbReference type="ARBA" id="ARBA00004123"/>
    </source>
</evidence>
<keyword evidence="5" id="KW-0539">Nucleus</keyword>
<comment type="caution">
    <text evidence="9">The sequence shown here is derived from an EMBL/GenBank/DDBJ whole genome shotgun (WGS) entry which is preliminary data.</text>
</comment>
<comment type="subunit">
    <text evidence="6">Forms a heterotrimer with H2A.Z-H2B, stabilizing the association of the histone dimer. Also, with a lower affinity, forms a heterotrimer with H2A-H2B.</text>
</comment>
<feature type="compositionally biased region" description="Acidic residues" evidence="7">
    <location>
        <begin position="95"/>
        <end position="114"/>
    </location>
</feature>
<evidence type="ECO:0000256" key="7">
    <source>
        <dbReference type="SAM" id="MobiDB-lite"/>
    </source>
</evidence>
<evidence type="ECO:0000256" key="3">
    <source>
        <dbReference type="ARBA" id="ARBA00008057"/>
    </source>
</evidence>
<comment type="similarity">
    <text evidence="3">Belongs to the CHZ1 family.</text>
</comment>